<dbReference type="AlphaFoldDB" id="A0A4R6U2H2"/>
<dbReference type="GO" id="GO:0003723">
    <property type="term" value="F:RNA binding"/>
    <property type="evidence" value="ECO:0007669"/>
    <property type="project" value="InterPro"/>
</dbReference>
<dbReference type="Pfam" id="PF00588">
    <property type="entry name" value="SpoU_methylase"/>
    <property type="match status" value="1"/>
</dbReference>
<dbReference type="NCBIfam" id="TIGR00185">
    <property type="entry name" value="tRNA_yibK_trmL"/>
    <property type="match status" value="1"/>
</dbReference>
<comment type="catalytic activity">
    <reaction evidence="6">
        <text>5-carboxymethylaminomethyluridine(34) in tRNA(Leu) + S-adenosyl-L-methionine = 5-carboxymethylaminomethyl-2'-O-methyluridine(34) in tRNA(Leu) + S-adenosyl-L-homocysteine + H(+)</text>
        <dbReference type="Rhea" id="RHEA:43088"/>
        <dbReference type="Rhea" id="RHEA-COMP:10333"/>
        <dbReference type="Rhea" id="RHEA-COMP:10334"/>
        <dbReference type="ChEBI" id="CHEBI:15378"/>
        <dbReference type="ChEBI" id="CHEBI:57856"/>
        <dbReference type="ChEBI" id="CHEBI:59789"/>
        <dbReference type="ChEBI" id="CHEBI:74508"/>
        <dbReference type="ChEBI" id="CHEBI:74511"/>
        <dbReference type="EC" id="2.1.1.207"/>
    </reaction>
</comment>
<dbReference type="RefSeq" id="WP_133599010.1">
    <property type="nucleotide sequence ID" value="NZ_SNYL01000017.1"/>
</dbReference>
<evidence type="ECO:0000256" key="4">
    <source>
        <dbReference type="ARBA" id="ARBA00022691"/>
    </source>
</evidence>
<reference evidence="9 10" key="1">
    <citation type="submission" date="2019-03" db="EMBL/GenBank/DDBJ databases">
        <title>Genomic Encyclopedia of Type Strains, Phase IV (KMG-IV): sequencing the most valuable type-strain genomes for metagenomic binning, comparative biology and taxonomic classification.</title>
        <authorList>
            <person name="Goeker M."/>
        </authorList>
    </citation>
    <scope>NUCLEOTIDE SEQUENCE [LARGE SCALE GENOMIC DNA]</scope>
    <source>
        <strain evidence="9 10">DSM 19605</strain>
    </source>
</reference>
<comment type="subcellular location">
    <subcellularLocation>
        <location evidence="6">Cytoplasm</location>
    </subcellularLocation>
</comment>
<dbReference type="InterPro" id="IPR029028">
    <property type="entry name" value="Alpha/beta_knot_MTases"/>
</dbReference>
<name>A0A4R6U2H2_9BURK</name>
<evidence type="ECO:0000256" key="5">
    <source>
        <dbReference type="ARBA" id="ARBA00022694"/>
    </source>
</evidence>
<keyword evidence="10" id="KW-1185">Reference proteome</keyword>
<dbReference type="GO" id="GO:0042802">
    <property type="term" value="F:identical protein binding"/>
    <property type="evidence" value="ECO:0007669"/>
    <property type="project" value="UniProtKB-ARBA"/>
</dbReference>
<dbReference type="InterPro" id="IPR016914">
    <property type="entry name" value="TrmL"/>
</dbReference>
<dbReference type="SUPFAM" id="SSF75217">
    <property type="entry name" value="alpha/beta knot"/>
    <property type="match status" value="1"/>
</dbReference>
<accession>A0A4R6U2H2</accession>
<dbReference type="InterPro" id="IPR029026">
    <property type="entry name" value="tRNA_m1G_MTases_N"/>
</dbReference>
<dbReference type="EMBL" id="SNYL01000017">
    <property type="protein sequence ID" value="TDQ40550.1"/>
    <property type="molecule type" value="Genomic_DNA"/>
</dbReference>
<evidence type="ECO:0000313" key="10">
    <source>
        <dbReference type="Proteomes" id="UP000295510"/>
    </source>
</evidence>
<evidence type="ECO:0000256" key="7">
    <source>
        <dbReference type="PIRSR" id="PIRSR029256-1"/>
    </source>
</evidence>
<evidence type="ECO:0000256" key="6">
    <source>
        <dbReference type="HAMAP-Rule" id="MF_01885"/>
    </source>
</evidence>
<dbReference type="FunFam" id="3.40.1280.10:FF:000002">
    <property type="entry name" value="Peptidylprolyl isomerase"/>
    <property type="match status" value="1"/>
</dbReference>
<dbReference type="CDD" id="cd18094">
    <property type="entry name" value="SpoU-like_TrmL"/>
    <property type="match status" value="1"/>
</dbReference>
<sequence>MFHIVLVHPEIPPNTGNAIRLCANTGCTLHLVEPLGFSMEDRLMRRAGLDYHEYADVRRYADWNHFLQQTQPAAERLFALTTRGTRAVHDVAFQPGDWLVFGSETRGLPPELLATFAAPQRLRLPMRPGQRSLNLSNAVAVVAYEAWRQQGFAGAALAPAGAASGV</sequence>
<keyword evidence="1 6" id="KW-0963">Cytoplasm</keyword>
<evidence type="ECO:0000256" key="3">
    <source>
        <dbReference type="ARBA" id="ARBA00022679"/>
    </source>
</evidence>
<dbReference type="EC" id="2.1.1.207" evidence="6"/>
<feature type="binding site" evidence="6 7">
    <location>
        <position position="132"/>
    </location>
    <ligand>
        <name>S-adenosyl-L-methionine</name>
        <dbReference type="ChEBI" id="CHEBI:59789"/>
    </ligand>
</feature>
<keyword evidence="2 6" id="KW-0489">Methyltransferase</keyword>
<dbReference type="GO" id="GO:0002132">
    <property type="term" value="P:wobble position uridine ribose methylation"/>
    <property type="evidence" value="ECO:0007669"/>
    <property type="project" value="TreeGrafter"/>
</dbReference>
<dbReference type="Gene3D" id="3.40.1280.10">
    <property type="match status" value="1"/>
</dbReference>
<feature type="domain" description="tRNA/rRNA methyltransferase SpoU type" evidence="8">
    <location>
        <begin position="2"/>
        <end position="144"/>
    </location>
</feature>
<dbReference type="OrthoDB" id="9789043at2"/>
<feature type="binding site" evidence="6 7">
    <location>
        <position position="102"/>
    </location>
    <ligand>
        <name>S-adenosyl-L-methionine</name>
        <dbReference type="ChEBI" id="CHEBI:59789"/>
    </ligand>
</feature>
<keyword evidence="5 6" id="KW-0819">tRNA processing</keyword>
<proteinExistence type="inferred from homology"/>
<keyword evidence="4 6" id="KW-0949">S-adenosyl-L-methionine</keyword>
<dbReference type="PANTHER" id="PTHR42971">
    <property type="entry name" value="TRNA (CYTIDINE(34)-2'-O)-METHYLTRANSFERASE"/>
    <property type="match status" value="1"/>
</dbReference>
<comment type="caution">
    <text evidence="9">The sequence shown here is derived from an EMBL/GenBank/DDBJ whole genome shotgun (WGS) entry which is preliminary data.</text>
</comment>
<comment type="function">
    <text evidence="6">Methylates the ribose at the nucleotide 34 wobble position in the two leucyl isoacceptors tRNA(Leu)(CmAA) and tRNA(Leu)(cmnm5UmAA). Catalyzes the methyl transfer from S-adenosyl-L-methionine to the 2'-OH of the wobble nucleotide.</text>
</comment>
<dbReference type="PIRSF" id="PIRSF029256">
    <property type="entry name" value="SpoU_TrmH_prd"/>
    <property type="match status" value="1"/>
</dbReference>
<dbReference type="GO" id="GO:0141102">
    <property type="term" value="F:tRNA (5-carboxymethylaminomethyluridine(34)-2'-O)-methyltransferase activity"/>
    <property type="evidence" value="ECO:0007669"/>
    <property type="project" value="RHEA"/>
</dbReference>
<evidence type="ECO:0000256" key="2">
    <source>
        <dbReference type="ARBA" id="ARBA00022603"/>
    </source>
</evidence>
<evidence type="ECO:0000259" key="8">
    <source>
        <dbReference type="Pfam" id="PF00588"/>
    </source>
</evidence>
<keyword evidence="3 6" id="KW-0808">Transferase</keyword>
<dbReference type="Proteomes" id="UP000295510">
    <property type="component" value="Unassembled WGS sequence"/>
</dbReference>
<organism evidence="9 10">
    <name type="scientific">Tepidicella xavieri</name>
    <dbReference type="NCBI Taxonomy" id="360241"/>
    <lineage>
        <taxon>Bacteria</taxon>
        <taxon>Pseudomonadati</taxon>
        <taxon>Pseudomonadota</taxon>
        <taxon>Betaproteobacteria</taxon>
        <taxon>Burkholderiales</taxon>
        <taxon>Tepidicella</taxon>
    </lineage>
</organism>
<evidence type="ECO:0000256" key="1">
    <source>
        <dbReference type="ARBA" id="ARBA00022490"/>
    </source>
</evidence>
<comment type="catalytic activity">
    <reaction evidence="6">
        <text>cytidine(34) in tRNA + S-adenosyl-L-methionine = 2'-O-methylcytidine(34) in tRNA + S-adenosyl-L-homocysteine + H(+)</text>
        <dbReference type="Rhea" id="RHEA:43084"/>
        <dbReference type="Rhea" id="RHEA-COMP:10331"/>
        <dbReference type="Rhea" id="RHEA-COMP:10332"/>
        <dbReference type="ChEBI" id="CHEBI:15378"/>
        <dbReference type="ChEBI" id="CHEBI:57856"/>
        <dbReference type="ChEBI" id="CHEBI:59789"/>
        <dbReference type="ChEBI" id="CHEBI:74495"/>
        <dbReference type="ChEBI" id="CHEBI:82748"/>
        <dbReference type="EC" id="2.1.1.207"/>
    </reaction>
</comment>
<dbReference type="HAMAP" id="MF_01885">
    <property type="entry name" value="tRNA_methyltr_TrmL"/>
    <property type="match status" value="1"/>
</dbReference>
<dbReference type="PANTHER" id="PTHR42971:SF1">
    <property type="entry name" value="TRNA (CYTIDINE(34)-2'-O)-METHYLTRANSFERASE"/>
    <property type="match status" value="1"/>
</dbReference>
<gene>
    <name evidence="6" type="primary">trmL</name>
    <name evidence="9" type="ORF">DFR43_11751</name>
</gene>
<feature type="binding site" evidence="6 7">
    <location>
        <position position="80"/>
    </location>
    <ligand>
        <name>S-adenosyl-L-methionine</name>
        <dbReference type="ChEBI" id="CHEBI:59789"/>
    </ligand>
</feature>
<comment type="subunit">
    <text evidence="6">Homodimer.</text>
</comment>
<dbReference type="InterPro" id="IPR001537">
    <property type="entry name" value="SpoU_MeTrfase"/>
</dbReference>
<feature type="binding site" evidence="6 7">
    <location>
        <position position="124"/>
    </location>
    <ligand>
        <name>S-adenosyl-L-methionine</name>
        <dbReference type="ChEBI" id="CHEBI:59789"/>
    </ligand>
</feature>
<evidence type="ECO:0000313" key="9">
    <source>
        <dbReference type="EMBL" id="TDQ40550.1"/>
    </source>
</evidence>
<dbReference type="GO" id="GO:0141098">
    <property type="term" value="F:tRNA (cytidine(34)-2'-O)-methyltransferase activity"/>
    <property type="evidence" value="ECO:0007669"/>
    <property type="project" value="RHEA"/>
</dbReference>
<protein>
    <recommendedName>
        <fullName evidence="6">tRNA (cytidine(34)-2'-O)-methyltransferase</fullName>
        <ecNumber evidence="6">2.1.1.207</ecNumber>
    </recommendedName>
    <alternativeName>
        <fullName evidence="6">tRNA (cytidine/uridine-2'-O-)-methyltransferase TrmL</fullName>
    </alternativeName>
</protein>
<dbReference type="GO" id="GO:0005737">
    <property type="term" value="C:cytoplasm"/>
    <property type="evidence" value="ECO:0007669"/>
    <property type="project" value="UniProtKB-SubCell"/>
</dbReference>
<comment type="similarity">
    <text evidence="6">Belongs to the class IV-like SAM-binding methyltransferase superfamily. RNA methyltransferase TrmH family. TrmL subfamily.</text>
</comment>
<dbReference type="GO" id="GO:0002131">
    <property type="term" value="P:wobble position cytosine ribose methylation"/>
    <property type="evidence" value="ECO:0007669"/>
    <property type="project" value="TreeGrafter"/>
</dbReference>